<evidence type="ECO:0000256" key="2">
    <source>
        <dbReference type="ARBA" id="ARBA00008077"/>
    </source>
</evidence>
<dbReference type="InterPro" id="IPR015526">
    <property type="entry name" value="Frizzled/SFRP"/>
</dbReference>
<feature type="domain" description="FZ" evidence="13">
    <location>
        <begin position="30"/>
        <end position="151"/>
    </location>
</feature>
<feature type="transmembrane region" description="Helical" evidence="11">
    <location>
        <begin position="438"/>
        <end position="462"/>
    </location>
</feature>
<dbReference type="EMBL" id="CAJPEV010000685">
    <property type="protein sequence ID" value="CAG0887632.1"/>
    <property type="molecule type" value="Genomic_DNA"/>
</dbReference>
<feature type="disulfide bond" evidence="9">
    <location>
        <begin position="80"/>
        <end position="118"/>
    </location>
</feature>
<evidence type="ECO:0000256" key="1">
    <source>
        <dbReference type="ARBA" id="ARBA00004141"/>
    </source>
</evidence>
<accession>A0A7R9A1F4</accession>
<feature type="domain" description="G-protein coupled receptors family 2 profile 2" evidence="14">
    <location>
        <begin position="234"/>
        <end position="508"/>
    </location>
</feature>
<organism evidence="15">
    <name type="scientific">Darwinula stevensoni</name>
    <dbReference type="NCBI Taxonomy" id="69355"/>
    <lineage>
        <taxon>Eukaryota</taxon>
        <taxon>Metazoa</taxon>
        <taxon>Ecdysozoa</taxon>
        <taxon>Arthropoda</taxon>
        <taxon>Crustacea</taxon>
        <taxon>Oligostraca</taxon>
        <taxon>Ostracoda</taxon>
        <taxon>Podocopa</taxon>
        <taxon>Podocopida</taxon>
        <taxon>Darwinulocopina</taxon>
        <taxon>Darwinuloidea</taxon>
        <taxon>Darwinulidae</taxon>
        <taxon>Darwinula</taxon>
    </lineage>
</organism>
<dbReference type="FunFam" id="1.10.2000.10:FF:000037">
    <property type="match status" value="1"/>
</dbReference>
<dbReference type="SMART" id="SM01330">
    <property type="entry name" value="Frizzled"/>
    <property type="match status" value="1"/>
</dbReference>
<feature type="chain" id="PRO_5036209698" description="Frizzled-4" evidence="12">
    <location>
        <begin position="25"/>
        <end position="577"/>
    </location>
</feature>
<dbReference type="Gene3D" id="1.20.1070.10">
    <property type="entry name" value="Rhodopsin 7-helix transmembrane proteins"/>
    <property type="match status" value="1"/>
</dbReference>
<comment type="subcellular location">
    <subcellularLocation>
        <location evidence="1">Membrane</location>
        <topology evidence="1">Multi-pass membrane protein</topology>
    </subcellularLocation>
</comment>
<evidence type="ECO:0000256" key="5">
    <source>
        <dbReference type="ARBA" id="ARBA00022989"/>
    </source>
</evidence>
<dbReference type="PROSITE" id="PS50038">
    <property type="entry name" value="FZ"/>
    <property type="match status" value="1"/>
</dbReference>
<sequence>MLGGKNKMWILGAFLIGSIGMGQSLIESSEHPRTCEPITIDMCKGLGYKMTSMPNFVGHYLQTDAFLQLQTYNSLVQCGCSSQLQVFLCSVYVPMCTEKVPNPIGPCRSLCEIVRDRCSPVLKQFGFPWPVALNCSKFPPENNHVHMCMEGPGEKDPTGPPVHHFLDFRNSLDLNRPSPFELPLPHGPSAGLSLQGLCTDYKKPEGWVFINRTKRCAQVCDADVAFTADEKDFAGVWMAVWASLCLASTLFTIITFLLEPGNFRYPERPIVLLYGCYALMATGMLVRVIVGRRGLACQRYGHDTDILVQDGLGNTACALVFLLIYYFGTGASVWWVILTFTWFLSCRRWTADRIAGKASFYHLVAWGVPAAFTIAILVMHEIDADELTGLCSVGNQDDRALVQFVIGPQLTCLVLGSIFLAVGFLTYPRDRNGARRPLAIRIGIFSLLYIVPAACVMAGHFYQLGNRSAWVHQGKKPFIELFMLEIFMSMVVGITSGMWVWSEKTGKSWRGFCHRLVPIPTPGVPLEKKSTGSTPLQHQHSNPVTSPLVRDSSNPHRHHRHHHHHHHKPYCKSECTV</sequence>
<evidence type="ECO:0000256" key="8">
    <source>
        <dbReference type="ARBA" id="ARBA00023170"/>
    </source>
</evidence>
<evidence type="ECO:0000259" key="14">
    <source>
        <dbReference type="PROSITE" id="PS50261"/>
    </source>
</evidence>
<feature type="signal peptide" evidence="12">
    <location>
        <begin position="1"/>
        <end position="24"/>
    </location>
</feature>
<feature type="region of interest" description="Disordered" evidence="10">
    <location>
        <begin position="523"/>
        <end position="577"/>
    </location>
</feature>
<feature type="transmembrane region" description="Helical" evidence="11">
    <location>
        <begin position="236"/>
        <end position="258"/>
    </location>
</feature>
<dbReference type="GO" id="GO:0005615">
    <property type="term" value="C:extracellular space"/>
    <property type="evidence" value="ECO:0007669"/>
    <property type="project" value="TreeGrafter"/>
</dbReference>
<dbReference type="InterPro" id="IPR036790">
    <property type="entry name" value="Frizzled_dom_sf"/>
</dbReference>
<dbReference type="PROSITE" id="PS50261">
    <property type="entry name" value="G_PROTEIN_RECEP_F2_4"/>
    <property type="match status" value="1"/>
</dbReference>
<keyword evidence="6 11" id="KW-0472">Membrane</keyword>
<dbReference type="Gene3D" id="1.10.2000.10">
    <property type="entry name" value="Frizzled cysteine-rich domain"/>
    <property type="match status" value="1"/>
</dbReference>
<evidence type="ECO:0000256" key="11">
    <source>
        <dbReference type="SAM" id="Phobius"/>
    </source>
</evidence>
<dbReference type="GO" id="GO:0060070">
    <property type="term" value="P:canonical Wnt signaling pathway"/>
    <property type="evidence" value="ECO:0007669"/>
    <property type="project" value="TreeGrafter"/>
</dbReference>
<feature type="transmembrane region" description="Helical" evidence="11">
    <location>
        <begin position="358"/>
        <end position="380"/>
    </location>
</feature>
<keyword evidence="12" id="KW-0732">Signal</keyword>
<dbReference type="SUPFAM" id="SSF63501">
    <property type="entry name" value="Frizzled cysteine-rich domain"/>
    <property type="match status" value="1"/>
</dbReference>
<evidence type="ECO:0008006" key="17">
    <source>
        <dbReference type="Google" id="ProtNLM"/>
    </source>
</evidence>
<dbReference type="Pfam" id="PF01534">
    <property type="entry name" value="Frizzled"/>
    <property type="match status" value="1"/>
</dbReference>
<dbReference type="PRINTS" id="PR00489">
    <property type="entry name" value="FRIZZLED"/>
</dbReference>
<feature type="disulfide bond" evidence="9">
    <location>
        <begin position="43"/>
        <end position="89"/>
    </location>
</feature>
<keyword evidence="3" id="KW-0217">Developmental protein</keyword>
<dbReference type="InterPro" id="IPR020067">
    <property type="entry name" value="Frizzled_dom"/>
</dbReference>
<evidence type="ECO:0000256" key="3">
    <source>
        <dbReference type="ARBA" id="ARBA00022473"/>
    </source>
</evidence>
<comment type="similarity">
    <text evidence="2">Belongs to the G-protein coupled receptor Fz/Smo family.</text>
</comment>
<feature type="transmembrane region" description="Helical" evidence="11">
    <location>
        <begin position="270"/>
        <end position="290"/>
    </location>
</feature>
<feature type="compositionally biased region" description="Polar residues" evidence="10">
    <location>
        <begin position="531"/>
        <end position="545"/>
    </location>
</feature>
<protein>
    <recommendedName>
        <fullName evidence="17">Frizzled-4</fullName>
    </recommendedName>
</protein>
<evidence type="ECO:0000313" key="15">
    <source>
        <dbReference type="EMBL" id="CAD7244686.1"/>
    </source>
</evidence>
<feature type="transmembrane region" description="Helical" evidence="11">
    <location>
        <begin position="323"/>
        <end position="346"/>
    </location>
</feature>
<dbReference type="GO" id="GO:0035567">
    <property type="term" value="P:non-canonical Wnt signaling pathway"/>
    <property type="evidence" value="ECO:0007669"/>
    <property type="project" value="TreeGrafter"/>
</dbReference>
<evidence type="ECO:0000256" key="12">
    <source>
        <dbReference type="SAM" id="SignalP"/>
    </source>
</evidence>
<dbReference type="Pfam" id="PF01392">
    <property type="entry name" value="Fz"/>
    <property type="match status" value="1"/>
</dbReference>
<gene>
    <name evidence="15" type="ORF">DSTB1V02_LOCUS4573</name>
</gene>
<feature type="transmembrane region" description="Helical" evidence="11">
    <location>
        <begin position="482"/>
        <end position="501"/>
    </location>
</feature>
<dbReference type="OrthoDB" id="5959102at2759"/>
<dbReference type="AlphaFoldDB" id="A0A7R9A1F4"/>
<keyword evidence="16" id="KW-1185">Reference proteome</keyword>
<dbReference type="GO" id="GO:0004888">
    <property type="term" value="F:transmembrane signaling receptor activity"/>
    <property type="evidence" value="ECO:0007669"/>
    <property type="project" value="InterPro"/>
</dbReference>
<evidence type="ECO:0000256" key="7">
    <source>
        <dbReference type="ARBA" id="ARBA00023157"/>
    </source>
</evidence>
<keyword evidence="8" id="KW-0675">Receptor</keyword>
<feature type="disulfide bond" evidence="9">
    <location>
        <begin position="107"/>
        <end position="148"/>
    </location>
</feature>
<evidence type="ECO:0000313" key="16">
    <source>
        <dbReference type="Proteomes" id="UP000677054"/>
    </source>
</evidence>
<keyword evidence="4 11" id="KW-0812">Transmembrane</keyword>
<keyword evidence="7 9" id="KW-1015">Disulfide bond</keyword>
<evidence type="ECO:0000256" key="9">
    <source>
        <dbReference type="PROSITE-ProRule" id="PRU00090"/>
    </source>
</evidence>
<keyword evidence="5 11" id="KW-1133">Transmembrane helix</keyword>
<dbReference type="InterPro" id="IPR000539">
    <property type="entry name" value="Frizzled/Smoothened_7TM"/>
</dbReference>
<evidence type="ECO:0000259" key="13">
    <source>
        <dbReference type="PROSITE" id="PS50038"/>
    </source>
</evidence>
<dbReference type="SMART" id="SM00063">
    <property type="entry name" value="FRI"/>
    <property type="match status" value="1"/>
</dbReference>
<reference evidence="15" key="1">
    <citation type="submission" date="2020-11" db="EMBL/GenBank/DDBJ databases">
        <authorList>
            <person name="Tran Van P."/>
        </authorList>
    </citation>
    <scope>NUCLEOTIDE SEQUENCE</scope>
</reference>
<feature type="disulfide bond" evidence="9">
    <location>
        <begin position="111"/>
        <end position="135"/>
    </location>
</feature>
<dbReference type="PANTHER" id="PTHR11309">
    <property type="entry name" value="FRIZZLED"/>
    <property type="match status" value="1"/>
</dbReference>
<proteinExistence type="inferred from homology"/>
<name>A0A7R9A1F4_9CRUS</name>
<dbReference type="Proteomes" id="UP000677054">
    <property type="component" value="Unassembled WGS sequence"/>
</dbReference>
<feature type="transmembrane region" description="Helical" evidence="11">
    <location>
        <begin position="400"/>
        <end position="426"/>
    </location>
</feature>
<feature type="disulfide bond" evidence="9">
    <location>
        <begin position="35"/>
        <end position="96"/>
    </location>
</feature>
<dbReference type="PANTHER" id="PTHR11309:SF99">
    <property type="entry name" value="FRIZZLED-4"/>
    <property type="match status" value="1"/>
</dbReference>
<dbReference type="EMBL" id="LR900202">
    <property type="protein sequence ID" value="CAD7244686.1"/>
    <property type="molecule type" value="Genomic_DNA"/>
</dbReference>
<evidence type="ECO:0000256" key="4">
    <source>
        <dbReference type="ARBA" id="ARBA00022692"/>
    </source>
</evidence>
<dbReference type="InterPro" id="IPR017981">
    <property type="entry name" value="GPCR_2-like_7TM"/>
</dbReference>
<evidence type="ECO:0000256" key="6">
    <source>
        <dbReference type="ARBA" id="ARBA00023136"/>
    </source>
</evidence>
<dbReference type="GO" id="GO:0016020">
    <property type="term" value="C:membrane"/>
    <property type="evidence" value="ECO:0007669"/>
    <property type="project" value="UniProtKB-SubCell"/>
</dbReference>
<feature type="compositionally biased region" description="Basic residues" evidence="10">
    <location>
        <begin position="555"/>
        <end position="570"/>
    </location>
</feature>
<dbReference type="GO" id="GO:0017147">
    <property type="term" value="F:Wnt-protein binding"/>
    <property type="evidence" value="ECO:0007669"/>
    <property type="project" value="TreeGrafter"/>
</dbReference>
<evidence type="ECO:0000256" key="10">
    <source>
        <dbReference type="SAM" id="MobiDB-lite"/>
    </source>
</evidence>